<proteinExistence type="predicted"/>
<sequence>MEVATRTLPIPVSYLRAGSFTENWLRTVVGVTRFGVEKFCLRSSRRYRGLDRLRRLLVRYENLLATYRAFLYLACL</sequence>
<name>A0A4Q0T9D6_9BACT</name>
<evidence type="ECO:0000313" key="1">
    <source>
        <dbReference type="EMBL" id="RXH58231.1"/>
    </source>
</evidence>
<accession>A0A4Q0T9D6</accession>
<reference evidence="2" key="2">
    <citation type="submission" date="2019-02" db="EMBL/GenBank/DDBJ databases">
        <title>Granulicella sibirica sp. nov., a psychrotolerant acidobacterium isolated from an organic soil layer in forested tundra, West Siberia.</title>
        <authorList>
            <person name="Oshkin I.Y."/>
            <person name="Kulichevskaya I.S."/>
            <person name="Rijpstra W.I.C."/>
            <person name="Sinninghe Damste J.S."/>
            <person name="Rakitin A.L."/>
            <person name="Ravin N.V."/>
            <person name="Dedysh S.N."/>
        </authorList>
    </citation>
    <scope>NUCLEOTIDE SEQUENCE [LARGE SCALE GENOMIC DNA]</scope>
    <source>
        <strain evidence="2">AF10</strain>
    </source>
</reference>
<dbReference type="Proteomes" id="UP000289437">
    <property type="component" value="Unassembled WGS sequence"/>
</dbReference>
<keyword evidence="2" id="KW-1185">Reference proteome</keyword>
<dbReference type="AlphaFoldDB" id="A0A4Q0T9D6"/>
<comment type="caution">
    <text evidence="1">The sequence shown here is derived from an EMBL/GenBank/DDBJ whole genome shotgun (WGS) entry which is preliminary data.</text>
</comment>
<gene>
    <name evidence="1" type="ORF">GRAN_1541</name>
</gene>
<evidence type="ECO:0000313" key="2">
    <source>
        <dbReference type="Proteomes" id="UP000289437"/>
    </source>
</evidence>
<protein>
    <submittedName>
        <fullName evidence="1">Uncharacterized protein</fullName>
    </submittedName>
</protein>
<reference evidence="1 2" key="1">
    <citation type="submission" date="2018-11" db="EMBL/GenBank/DDBJ databases">
        <authorList>
            <person name="Mardanov A.V."/>
            <person name="Ravin N.V."/>
            <person name="Dedysh S.N."/>
        </authorList>
    </citation>
    <scope>NUCLEOTIDE SEQUENCE [LARGE SCALE GENOMIC DNA]</scope>
    <source>
        <strain evidence="1 2">AF10</strain>
    </source>
</reference>
<dbReference type="EMBL" id="RDSM01000001">
    <property type="protein sequence ID" value="RXH58231.1"/>
    <property type="molecule type" value="Genomic_DNA"/>
</dbReference>
<organism evidence="1 2">
    <name type="scientific">Granulicella sibirica</name>
    <dbReference type="NCBI Taxonomy" id="2479048"/>
    <lineage>
        <taxon>Bacteria</taxon>
        <taxon>Pseudomonadati</taxon>
        <taxon>Acidobacteriota</taxon>
        <taxon>Terriglobia</taxon>
        <taxon>Terriglobales</taxon>
        <taxon>Acidobacteriaceae</taxon>
        <taxon>Granulicella</taxon>
    </lineage>
</organism>